<reference evidence="2" key="1">
    <citation type="submission" date="2023-06" db="EMBL/GenBank/DDBJ databases">
        <title>Conoideocrella luteorostrata (Hypocreales: Clavicipitaceae), a potential biocontrol fungus for elongate hemlock scale in United States Christmas tree production areas.</title>
        <authorList>
            <person name="Barrett H."/>
            <person name="Lovett B."/>
            <person name="Macias A.M."/>
            <person name="Stajich J.E."/>
            <person name="Kasson M.T."/>
        </authorList>
    </citation>
    <scope>NUCLEOTIDE SEQUENCE</scope>
    <source>
        <strain evidence="2">ARSEF 14590</strain>
    </source>
</reference>
<comment type="caution">
    <text evidence="2">The sequence shown here is derived from an EMBL/GenBank/DDBJ whole genome shotgun (WGS) entry which is preliminary data.</text>
</comment>
<dbReference type="EMBL" id="JASWJB010000275">
    <property type="protein sequence ID" value="KAK2592296.1"/>
    <property type="molecule type" value="Genomic_DNA"/>
</dbReference>
<organism evidence="2 3">
    <name type="scientific">Conoideocrella luteorostrata</name>
    <dbReference type="NCBI Taxonomy" id="1105319"/>
    <lineage>
        <taxon>Eukaryota</taxon>
        <taxon>Fungi</taxon>
        <taxon>Dikarya</taxon>
        <taxon>Ascomycota</taxon>
        <taxon>Pezizomycotina</taxon>
        <taxon>Sordariomycetes</taxon>
        <taxon>Hypocreomycetidae</taxon>
        <taxon>Hypocreales</taxon>
        <taxon>Clavicipitaceae</taxon>
        <taxon>Conoideocrella</taxon>
    </lineage>
</organism>
<accession>A0AAJ0CKC1</accession>
<gene>
    <name evidence="2" type="ORF">QQS21_010016</name>
</gene>
<feature type="compositionally biased region" description="Acidic residues" evidence="1">
    <location>
        <begin position="109"/>
        <end position="165"/>
    </location>
</feature>
<sequence length="465" mass="54037">MEELSAKQKARLDRVARLMLGIYQTLVRMRYLDAKWVIEGPHDVQHLIPMYRKYDLDDSIIYLYSRLPYIEAADDEMTWDDRVLVYSAGDDCIWDRSMMESPDNLLSGEPEDGDEDEDSLADSDEGNAGDQEGYDNAEEYTEDDEEEDDAEADVEYGSEESDDEYLYNRLNGGSAAKVLRHLAKQFATFERDPSVGQLPNDEWHLELTKPLYIKHGWPNDNFNGKAFDVDRKRALAVYEAKHMAKKPLTRLSQLERQLEQKILEDFSKLKTDIENTETSKLKHARDTADKLCPGGIALREWLIPVWEAEMLRVFLKQSVSYQKRMQEEVTRLRASHEDVTEQVKTAEIKMYNANMCFTNVKAAYQESQQEADRLYPGQTFTEVTGWVPLDVHDITTSLELEERELLDMQRLVDRYRKWLTTVPDEAPMARLDVSNEIQHLEKNIEGWRALIARTISIKQSKELQL</sequence>
<proteinExistence type="predicted"/>
<evidence type="ECO:0000256" key="1">
    <source>
        <dbReference type="SAM" id="MobiDB-lite"/>
    </source>
</evidence>
<keyword evidence="3" id="KW-1185">Reference proteome</keyword>
<protein>
    <submittedName>
        <fullName evidence="2">Uncharacterized protein</fullName>
    </submittedName>
</protein>
<name>A0AAJ0CKC1_9HYPO</name>
<evidence type="ECO:0000313" key="2">
    <source>
        <dbReference type="EMBL" id="KAK2592296.1"/>
    </source>
</evidence>
<evidence type="ECO:0000313" key="3">
    <source>
        <dbReference type="Proteomes" id="UP001251528"/>
    </source>
</evidence>
<feature type="region of interest" description="Disordered" evidence="1">
    <location>
        <begin position="100"/>
        <end position="165"/>
    </location>
</feature>
<dbReference type="Proteomes" id="UP001251528">
    <property type="component" value="Unassembled WGS sequence"/>
</dbReference>
<dbReference type="AlphaFoldDB" id="A0AAJ0CKC1"/>